<comment type="caution">
    <text evidence="1">The sequence shown here is derived from an EMBL/GenBank/DDBJ whole genome shotgun (WGS) entry which is preliminary data.</text>
</comment>
<name>X1Q0G8_9ZZZZ</name>
<protein>
    <submittedName>
        <fullName evidence="1">Uncharacterized protein</fullName>
    </submittedName>
</protein>
<proteinExistence type="predicted"/>
<dbReference type="PANTHER" id="PTHR41259">
    <property type="entry name" value="DOUBLE-STRAND BREAK REPAIR RAD50 ATPASE, PUTATIVE-RELATED"/>
    <property type="match status" value="1"/>
</dbReference>
<reference evidence="1" key="1">
    <citation type="journal article" date="2014" name="Front. Microbiol.">
        <title>High frequency of phylogenetically diverse reductive dehalogenase-homologous genes in deep subseafloor sedimentary metagenomes.</title>
        <authorList>
            <person name="Kawai M."/>
            <person name="Futagami T."/>
            <person name="Toyoda A."/>
            <person name="Takaki Y."/>
            <person name="Nishi S."/>
            <person name="Hori S."/>
            <person name="Arai W."/>
            <person name="Tsubouchi T."/>
            <person name="Morono Y."/>
            <person name="Uchiyama I."/>
            <person name="Ito T."/>
            <person name="Fujiyama A."/>
            <person name="Inagaki F."/>
            <person name="Takami H."/>
        </authorList>
    </citation>
    <scope>NUCLEOTIDE SEQUENCE</scope>
    <source>
        <strain evidence="1">Expedition CK06-06</strain>
    </source>
</reference>
<gene>
    <name evidence="1" type="ORF">S06H3_65933</name>
</gene>
<dbReference type="EMBL" id="BARV01044643">
    <property type="protein sequence ID" value="GAI62027.1"/>
    <property type="molecule type" value="Genomic_DNA"/>
</dbReference>
<feature type="non-terminal residue" evidence="1">
    <location>
        <position position="1"/>
    </location>
</feature>
<dbReference type="PANTHER" id="PTHR41259:SF1">
    <property type="entry name" value="DOUBLE-STRAND BREAK REPAIR RAD50 ATPASE, PUTATIVE-RELATED"/>
    <property type="match status" value="1"/>
</dbReference>
<dbReference type="AlphaFoldDB" id="X1Q0G8"/>
<accession>X1Q0G8</accession>
<dbReference type="Gene3D" id="3.40.50.300">
    <property type="entry name" value="P-loop containing nucleotide triphosphate hydrolases"/>
    <property type="match status" value="1"/>
</dbReference>
<organism evidence="1">
    <name type="scientific">marine sediment metagenome</name>
    <dbReference type="NCBI Taxonomy" id="412755"/>
    <lineage>
        <taxon>unclassified sequences</taxon>
        <taxon>metagenomes</taxon>
        <taxon>ecological metagenomes</taxon>
    </lineage>
</organism>
<evidence type="ECO:0000313" key="1">
    <source>
        <dbReference type="EMBL" id="GAI62027.1"/>
    </source>
</evidence>
<sequence length="78" mass="8855">KYFAIFTNGKYDQVKIGNGNSEFLVYSKEKGDWVKPEELSGGVIDEFYLAYRLALVKLIFGNKNPPLLLDDPFGNFDS</sequence>
<dbReference type="InterPro" id="IPR027417">
    <property type="entry name" value="P-loop_NTPase"/>
</dbReference>
<feature type="non-terminal residue" evidence="1">
    <location>
        <position position="78"/>
    </location>
</feature>